<dbReference type="InterPro" id="IPR011051">
    <property type="entry name" value="RmlC_Cupin_sf"/>
</dbReference>
<proteinExistence type="predicted"/>
<dbReference type="EMBL" id="JBHTMP010000006">
    <property type="protein sequence ID" value="MFD1320667.1"/>
    <property type="molecule type" value="Genomic_DNA"/>
</dbReference>
<comment type="caution">
    <text evidence="1">The sequence shown here is derived from an EMBL/GenBank/DDBJ whole genome shotgun (WGS) entry which is preliminary data.</text>
</comment>
<dbReference type="SUPFAM" id="SSF51182">
    <property type="entry name" value="RmlC-like cupins"/>
    <property type="match status" value="1"/>
</dbReference>
<dbReference type="Gene3D" id="2.60.120.10">
    <property type="entry name" value="Jelly Rolls"/>
    <property type="match status" value="1"/>
</dbReference>
<evidence type="ECO:0000313" key="1">
    <source>
        <dbReference type="EMBL" id="MFD1320667.1"/>
    </source>
</evidence>
<keyword evidence="2" id="KW-1185">Reference proteome</keyword>
<sequence>MDNYGHAIAPDGSEVKLGAIGQSVVFENDQVRVWEITLSPGEQQPWHHHLNPYLVIALEAADNRIDALKGGDPRLVHEAVGGVVYREPGEIHMLTNNGTTRYRCRLIELKCLGENLVGEEGH</sequence>
<dbReference type="RefSeq" id="WP_377567885.1">
    <property type="nucleotide sequence ID" value="NZ_JBHTMP010000006.1"/>
</dbReference>
<reference evidence="2" key="1">
    <citation type="journal article" date="2019" name="Int. J. Syst. Evol. Microbiol.">
        <title>The Global Catalogue of Microorganisms (GCM) 10K type strain sequencing project: providing services to taxonomists for standard genome sequencing and annotation.</title>
        <authorList>
            <consortium name="The Broad Institute Genomics Platform"/>
            <consortium name="The Broad Institute Genome Sequencing Center for Infectious Disease"/>
            <person name="Wu L."/>
            <person name="Ma J."/>
        </authorList>
    </citation>
    <scope>NUCLEOTIDE SEQUENCE [LARGE SCALE GENOMIC DNA]</scope>
    <source>
        <strain evidence="2">JCM 31037</strain>
    </source>
</reference>
<evidence type="ECO:0000313" key="2">
    <source>
        <dbReference type="Proteomes" id="UP001597260"/>
    </source>
</evidence>
<name>A0ABW3Y886_9ACTN</name>
<protein>
    <submittedName>
        <fullName evidence="1">Cupin</fullName>
    </submittedName>
</protein>
<dbReference type="InterPro" id="IPR014710">
    <property type="entry name" value="RmlC-like_jellyroll"/>
</dbReference>
<gene>
    <name evidence="1" type="ORF">ACFQ4H_06120</name>
</gene>
<accession>A0ABW3Y886</accession>
<organism evidence="1 2">
    <name type="scientific">Micromonospora sonneratiae</name>
    <dbReference type="NCBI Taxonomy" id="1184706"/>
    <lineage>
        <taxon>Bacteria</taxon>
        <taxon>Bacillati</taxon>
        <taxon>Actinomycetota</taxon>
        <taxon>Actinomycetes</taxon>
        <taxon>Micromonosporales</taxon>
        <taxon>Micromonosporaceae</taxon>
        <taxon>Micromonospora</taxon>
    </lineage>
</organism>
<dbReference type="Proteomes" id="UP001597260">
    <property type="component" value="Unassembled WGS sequence"/>
</dbReference>